<evidence type="ECO:0000313" key="2">
    <source>
        <dbReference type="EMBL" id="SJZ66826.1"/>
    </source>
</evidence>
<organism evidence="2 3">
    <name type="scientific">Anaerorhabdus furcosa</name>
    <dbReference type="NCBI Taxonomy" id="118967"/>
    <lineage>
        <taxon>Bacteria</taxon>
        <taxon>Bacillati</taxon>
        <taxon>Bacillota</taxon>
        <taxon>Erysipelotrichia</taxon>
        <taxon>Erysipelotrichales</taxon>
        <taxon>Erysipelotrichaceae</taxon>
        <taxon>Anaerorhabdus</taxon>
    </lineage>
</organism>
<dbReference type="Pfam" id="PF10592">
    <property type="entry name" value="AIPR"/>
    <property type="match status" value="1"/>
</dbReference>
<dbReference type="InterPro" id="IPR018891">
    <property type="entry name" value="AIPR_C"/>
</dbReference>
<dbReference type="STRING" id="118967.SAMN02745191_1265"/>
<dbReference type="AlphaFoldDB" id="A0A1T4MJ13"/>
<protein>
    <submittedName>
        <fullName evidence="2">AIPR protein</fullName>
    </submittedName>
</protein>
<evidence type="ECO:0000259" key="1">
    <source>
        <dbReference type="Pfam" id="PF10592"/>
    </source>
</evidence>
<dbReference type="OrthoDB" id="9806213at2"/>
<gene>
    <name evidence="2" type="ORF">SAMN02745191_1265</name>
</gene>
<accession>A0A1T4MJ13</accession>
<name>A0A1T4MJ13_9FIRM</name>
<feature type="domain" description="Abortive phage infection protein C-terminal" evidence="1">
    <location>
        <begin position="237"/>
        <end position="497"/>
    </location>
</feature>
<keyword evidence="3" id="KW-1185">Reference proteome</keyword>
<dbReference type="Proteomes" id="UP000243297">
    <property type="component" value="Unassembled WGS sequence"/>
</dbReference>
<proteinExistence type="predicted"/>
<sequence>MEQLRAELENIKRNYKSIRNVTLTDDQAFEYLCAYFFHFSEKGAFEENIFDIEEIITNGSNDGGIDFVFFDDENFKIICAQCKYSNNFTLNDLISELNKMSTTYLNFKKFKTGMYNNKLKNVLQNAIDRLPDDNDGNIQYVIFSITNSDKENIERKIKTENNVYDTENVTVIGLEEIILRIDEVTKKTNTVKNFKVKIDLPNNYLQYNNIDVSGIMVNLSSNSLTQMYNKFKDDGLLDLNIRKFIPNKIVDEGIEKTLDSDRENFWFLNNVLIIACESYRIDGNTIDIESFSIVNGGQTTYKIGNYKGKNNDEFYIPCKIIEINPAKKYLYSKIAESTNSQKPITQRDLKSNAPEMKKLQNWLKTEKIFLDIKRGVKPEKNKYNYKIKNDELGQCILSFVYQQPGTARSGKKIIFDNDTYYKKLFKLNYEKDLNKKEFIIDLICLHKYYIEIEQKLKANSILTIDQKIILSNAKFIIFAIYGFMYMIENNDITTSEITLDSNNLILSSFTYSKFISNYQNDDLLDKLENLTIQIVYALEGAYENAKIQEVTTSVSNLFKTDKKYKEIIIKQLIQIMNIQVYQSTYKEGMKLFNRNLL</sequence>
<evidence type="ECO:0000313" key="3">
    <source>
        <dbReference type="Proteomes" id="UP000243297"/>
    </source>
</evidence>
<dbReference type="EMBL" id="FUWY01000003">
    <property type="protein sequence ID" value="SJZ66826.1"/>
    <property type="molecule type" value="Genomic_DNA"/>
</dbReference>
<reference evidence="3" key="1">
    <citation type="submission" date="2017-02" db="EMBL/GenBank/DDBJ databases">
        <authorList>
            <person name="Varghese N."/>
            <person name="Submissions S."/>
        </authorList>
    </citation>
    <scope>NUCLEOTIDE SEQUENCE [LARGE SCALE GENOMIC DNA]</scope>
    <source>
        <strain evidence="3">ATCC 25662</strain>
    </source>
</reference>
<dbReference type="RefSeq" id="WP_159443738.1">
    <property type="nucleotide sequence ID" value="NZ_FUWY01000003.1"/>
</dbReference>